<evidence type="ECO:0000259" key="9">
    <source>
        <dbReference type="Pfam" id="PF13231"/>
    </source>
</evidence>
<dbReference type="RefSeq" id="WP_132538002.1">
    <property type="nucleotide sequence ID" value="NZ_SLWY01000001.1"/>
</dbReference>
<dbReference type="PANTHER" id="PTHR33908:SF11">
    <property type="entry name" value="MEMBRANE PROTEIN"/>
    <property type="match status" value="1"/>
</dbReference>
<feature type="transmembrane region" description="Helical" evidence="8">
    <location>
        <begin position="95"/>
        <end position="114"/>
    </location>
</feature>
<organism evidence="10 11">
    <name type="scientific">Plasticicumulans lactativorans</name>
    <dbReference type="NCBI Taxonomy" id="1133106"/>
    <lineage>
        <taxon>Bacteria</taxon>
        <taxon>Pseudomonadati</taxon>
        <taxon>Pseudomonadota</taxon>
        <taxon>Gammaproteobacteria</taxon>
        <taxon>Candidatus Competibacteraceae</taxon>
        <taxon>Plasticicumulans</taxon>
    </lineage>
</organism>
<reference evidence="10 11" key="1">
    <citation type="submission" date="2019-03" db="EMBL/GenBank/DDBJ databases">
        <title>Genomic Encyclopedia of Type Strains, Phase IV (KMG-IV): sequencing the most valuable type-strain genomes for metagenomic binning, comparative biology and taxonomic classification.</title>
        <authorList>
            <person name="Goeker M."/>
        </authorList>
    </citation>
    <scope>NUCLEOTIDE SEQUENCE [LARGE SCALE GENOMIC DNA]</scope>
    <source>
        <strain evidence="10 11">DSM 25287</strain>
    </source>
</reference>
<feature type="transmembrane region" description="Helical" evidence="8">
    <location>
        <begin position="387"/>
        <end position="407"/>
    </location>
</feature>
<keyword evidence="7 8" id="KW-0472">Membrane</keyword>
<dbReference type="GO" id="GO:0005886">
    <property type="term" value="C:plasma membrane"/>
    <property type="evidence" value="ECO:0007669"/>
    <property type="project" value="UniProtKB-SubCell"/>
</dbReference>
<evidence type="ECO:0000256" key="7">
    <source>
        <dbReference type="ARBA" id="ARBA00023136"/>
    </source>
</evidence>
<keyword evidence="5 8" id="KW-0812">Transmembrane</keyword>
<dbReference type="InterPro" id="IPR038731">
    <property type="entry name" value="RgtA/B/C-like"/>
</dbReference>
<sequence>MITPPPESRLARYLAYALLAGLVVVVFLVFRDYGISNDEEVQNTYGQLLLRYYASGFADRSALNYIDLYRYGGAFDMACAALNLVSPFGEYETRHLLGGLVGILGLWGAFAFGRHLGGDRVGLLALLLLLLTPAFVGHSFINPKDAPFATAMLWSLYAIALVLEELPRPSWRAALGFGAAFGMAISVRVGAVLLVPYLGFGIVLHLLLRWRTGASWRELACALWTINRRLLPALVLAYAVMAAFWPYAYQAPLNPWRALSQFSHLPIDLETLANGVWYPATALPDFYLPAYFLITLPELVLLGLVFALGFALVWLRRPRAADHRPLVVAVLALAGTFPVVYAIAAHTTAYNGLRHFLFVVPPLVLVAACGLDRLLRHIAGISASAGRAFAFALGAVLLGQAGIVVYLHPYEYTYYNALVGGTKGAEDRWDMDYWGLSLREAVLRLADVVRAEDEGEPIRRRYKVAVCGKEESAIYYFPPFLVFEEKWDRADFLIALTHDGCDRELPLPNLIVVERFGAPFVVVRDLRGQDLP</sequence>
<comment type="caution">
    <text evidence="10">The sequence shown here is derived from an EMBL/GenBank/DDBJ whole genome shotgun (WGS) entry which is preliminary data.</text>
</comment>
<evidence type="ECO:0000256" key="2">
    <source>
        <dbReference type="ARBA" id="ARBA00022475"/>
    </source>
</evidence>
<evidence type="ECO:0000256" key="4">
    <source>
        <dbReference type="ARBA" id="ARBA00022679"/>
    </source>
</evidence>
<dbReference type="EMBL" id="SLWY01000001">
    <property type="protein sequence ID" value="TCO83732.1"/>
    <property type="molecule type" value="Genomic_DNA"/>
</dbReference>
<name>A0A4R2LDM9_9GAMM</name>
<feature type="transmembrane region" description="Helical" evidence="8">
    <location>
        <begin position="230"/>
        <end position="249"/>
    </location>
</feature>
<dbReference type="GO" id="GO:0009103">
    <property type="term" value="P:lipopolysaccharide biosynthetic process"/>
    <property type="evidence" value="ECO:0007669"/>
    <property type="project" value="UniProtKB-ARBA"/>
</dbReference>
<comment type="subcellular location">
    <subcellularLocation>
        <location evidence="1">Cell membrane</location>
        <topology evidence="1">Multi-pass membrane protein</topology>
    </subcellularLocation>
</comment>
<evidence type="ECO:0000256" key="8">
    <source>
        <dbReference type="SAM" id="Phobius"/>
    </source>
</evidence>
<feature type="transmembrane region" description="Helical" evidence="8">
    <location>
        <begin position="121"/>
        <end position="140"/>
    </location>
</feature>
<evidence type="ECO:0000256" key="6">
    <source>
        <dbReference type="ARBA" id="ARBA00022989"/>
    </source>
</evidence>
<dbReference type="GO" id="GO:0016763">
    <property type="term" value="F:pentosyltransferase activity"/>
    <property type="evidence" value="ECO:0007669"/>
    <property type="project" value="TreeGrafter"/>
</dbReference>
<evidence type="ECO:0000256" key="1">
    <source>
        <dbReference type="ARBA" id="ARBA00004651"/>
    </source>
</evidence>
<protein>
    <submittedName>
        <fullName evidence="10">Dolichyl-phosphate-mannose-protein mannosyltransferase</fullName>
    </submittedName>
</protein>
<evidence type="ECO:0000313" key="10">
    <source>
        <dbReference type="EMBL" id="TCO83732.1"/>
    </source>
</evidence>
<dbReference type="InterPro" id="IPR050297">
    <property type="entry name" value="LipidA_mod_glycosyltrf_83"/>
</dbReference>
<keyword evidence="2" id="KW-1003">Cell membrane</keyword>
<feature type="transmembrane region" description="Helical" evidence="8">
    <location>
        <begin position="13"/>
        <end position="30"/>
    </location>
</feature>
<proteinExistence type="predicted"/>
<feature type="domain" description="Glycosyltransferase RgtA/B/C/D-like" evidence="9">
    <location>
        <begin position="100"/>
        <end position="205"/>
    </location>
</feature>
<feature type="transmembrane region" description="Helical" evidence="8">
    <location>
        <begin position="290"/>
        <end position="314"/>
    </location>
</feature>
<dbReference type="AlphaFoldDB" id="A0A4R2LDM9"/>
<evidence type="ECO:0000256" key="3">
    <source>
        <dbReference type="ARBA" id="ARBA00022676"/>
    </source>
</evidence>
<evidence type="ECO:0000256" key="5">
    <source>
        <dbReference type="ARBA" id="ARBA00022692"/>
    </source>
</evidence>
<keyword evidence="6 8" id="KW-1133">Transmembrane helix</keyword>
<feature type="transmembrane region" description="Helical" evidence="8">
    <location>
        <begin position="326"/>
        <end position="344"/>
    </location>
</feature>
<keyword evidence="4 10" id="KW-0808">Transferase</keyword>
<keyword evidence="11" id="KW-1185">Reference proteome</keyword>
<feature type="transmembrane region" description="Helical" evidence="8">
    <location>
        <begin position="356"/>
        <end position="375"/>
    </location>
</feature>
<dbReference type="Pfam" id="PF13231">
    <property type="entry name" value="PMT_2"/>
    <property type="match status" value="1"/>
</dbReference>
<keyword evidence="3 10" id="KW-0328">Glycosyltransferase</keyword>
<accession>A0A4R2LDM9</accession>
<feature type="transmembrane region" description="Helical" evidence="8">
    <location>
        <begin position="193"/>
        <end position="210"/>
    </location>
</feature>
<dbReference type="Proteomes" id="UP000295765">
    <property type="component" value="Unassembled WGS sequence"/>
</dbReference>
<dbReference type="OrthoDB" id="3760751at2"/>
<evidence type="ECO:0000313" key="11">
    <source>
        <dbReference type="Proteomes" id="UP000295765"/>
    </source>
</evidence>
<dbReference type="PANTHER" id="PTHR33908">
    <property type="entry name" value="MANNOSYLTRANSFERASE YKCB-RELATED"/>
    <property type="match status" value="1"/>
</dbReference>
<gene>
    <name evidence="10" type="ORF">EV699_101116</name>
</gene>